<protein>
    <submittedName>
        <fullName evidence="1">Gamma-glutamyltranspeptidase</fullName>
    </submittedName>
</protein>
<sequence>MSAHAFNSRRSTVHSSRGLVSCSQPLAASAGIAVLNAGGNAADAAVAVAAALNVTEPNCTGIGGDAFCLFWDAREKRVRGINGSGRAPEAMTLQRLQQAGLKEGIIPLESVHSVTVPGAPACWDDTVRLFGARAHGDKDGPTLAQVLAPAIRLADNGYPVCAVASGDWVRSEALIKRASPNWAEMMHSSGKAPREGEFMRMPNLARTFRELASKGKAGFYEGRIAGEIVKVCGDLGGLMTLDDLKHHGEVGSNEITPISYLYKGAAGQKDPSKAVRLHECPPNGQGLVALEALSILDELQASGAVPDLLSLEHNSPEYLHALIVALRLGFADAGKYVADPDFEGAKHVEAILSPAYAKERAKVFDAKTFKPVEHGNPRNSSDTVYFSVVDQEGNACSFINSNYAGFGSAIIPAGCGFTLQNRGSGFVLEEGHANCVAPRKRPYHTIIPAMATREVNGEAECWLSYGVMGGFMQPQGHVQVLLNMLRGMSPQQAIDSPRLMIGAGTPDQGDVLSTVFLEDGIDESAVEVLRGMGHDVKHVQGWDKRGQFGKGQCIARIDYGAGRSAWAAGSDPRGDGCAVPQV</sequence>
<organism evidence="1 2">
    <name type="scientific">Tilletiopsis washingtonensis</name>
    <dbReference type="NCBI Taxonomy" id="58919"/>
    <lineage>
        <taxon>Eukaryota</taxon>
        <taxon>Fungi</taxon>
        <taxon>Dikarya</taxon>
        <taxon>Basidiomycota</taxon>
        <taxon>Ustilaginomycotina</taxon>
        <taxon>Exobasidiomycetes</taxon>
        <taxon>Entylomatales</taxon>
        <taxon>Entylomatales incertae sedis</taxon>
        <taxon>Tilletiopsis</taxon>
    </lineage>
</organism>
<reference evidence="1 2" key="1">
    <citation type="journal article" date="2018" name="Mol. Biol. Evol.">
        <title>Broad Genomic Sampling Reveals a Smut Pathogenic Ancestry of the Fungal Clade Ustilaginomycotina.</title>
        <authorList>
            <person name="Kijpornyongpan T."/>
            <person name="Mondo S.J."/>
            <person name="Barry K."/>
            <person name="Sandor L."/>
            <person name="Lee J."/>
            <person name="Lipzen A."/>
            <person name="Pangilinan J."/>
            <person name="LaButti K."/>
            <person name="Hainaut M."/>
            <person name="Henrissat B."/>
            <person name="Grigoriev I.V."/>
            <person name="Spatafora J.W."/>
            <person name="Aime M.C."/>
        </authorList>
    </citation>
    <scope>NUCLEOTIDE SEQUENCE [LARGE SCALE GENOMIC DNA]</scope>
    <source>
        <strain evidence="1 2">MCA 4186</strain>
    </source>
</reference>
<evidence type="ECO:0000313" key="1">
    <source>
        <dbReference type="EMBL" id="PWN95513.1"/>
    </source>
</evidence>
<dbReference type="Gene3D" id="3.60.20.40">
    <property type="match status" value="1"/>
</dbReference>
<accession>A0A316Z5T7</accession>
<proteinExistence type="predicted"/>
<dbReference type="OrthoDB" id="2015213at2759"/>
<dbReference type="SUPFAM" id="SSF56235">
    <property type="entry name" value="N-terminal nucleophile aminohydrolases (Ntn hydrolases)"/>
    <property type="match status" value="1"/>
</dbReference>
<dbReference type="Pfam" id="PF01019">
    <property type="entry name" value="G_glu_transpept"/>
    <property type="match status" value="1"/>
</dbReference>
<dbReference type="InterPro" id="IPR043137">
    <property type="entry name" value="GGT_ssub_C"/>
</dbReference>
<dbReference type="Proteomes" id="UP000245946">
    <property type="component" value="Unassembled WGS sequence"/>
</dbReference>
<dbReference type="PANTHER" id="PTHR43881:SF1">
    <property type="entry name" value="GAMMA-GLUTAMYLTRANSPEPTIDASE (AFU_ORTHOLOGUE AFUA_4G13580)"/>
    <property type="match status" value="1"/>
</dbReference>
<dbReference type="RefSeq" id="XP_025595792.1">
    <property type="nucleotide sequence ID" value="XM_025743337.1"/>
</dbReference>
<dbReference type="EMBL" id="KZ819304">
    <property type="protein sequence ID" value="PWN95513.1"/>
    <property type="molecule type" value="Genomic_DNA"/>
</dbReference>
<dbReference type="InterPro" id="IPR029055">
    <property type="entry name" value="Ntn_hydrolases_N"/>
</dbReference>
<dbReference type="AlphaFoldDB" id="A0A316Z5T7"/>
<keyword evidence="2" id="KW-1185">Reference proteome</keyword>
<dbReference type="PANTHER" id="PTHR43881">
    <property type="entry name" value="GAMMA-GLUTAMYLTRANSPEPTIDASE (AFU_ORTHOLOGUE AFUA_4G13580)"/>
    <property type="match status" value="1"/>
</dbReference>
<dbReference type="InterPro" id="IPR043138">
    <property type="entry name" value="GGT_lsub"/>
</dbReference>
<dbReference type="PRINTS" id="PR01210">
    <property type="entry name" value="GGTRANSPTASE"/>
</dbReference>
<dbReference type="GeneID" id="37270881"/>
<dbReference type="STRING" id="58919.A0A316Z5T7"/>
<dbReference type="Gene3D" id="1.10.246.130">
    <property type="match status" value="1"/>
</dbReference>
<dbReference type="InterPro" id="IPR052896">
    <property type="entry name" value="GGT-like_enzyme"/>
</dbReference>
<evidence type="ECO:0000313" key="2">
    <source>
        <dbReference type="Proteomes" id="UP000245946"/>
    </source>
</evidence>
<name>A0A316Z5T7_9BASI</name>
<gene>
    <name evidence="1" type="ORF">FA09DRAFT_332151</name>
</gene>